<evidence type="ECO:0000259" key="1">
    <source>
        <dbReference type="Pfam" id="PF05547"/>
    </source>
</evidence>
<protein>
    <submittedName>
        <fullName evidence="3">M6 family metalloprotease domain-containing protein</fullName>
    </submittedName>
</protein>
<keyword evidence="4" id="KW-1185">Reference proteome</keyword>
<dbReference type="PANTHER" id="PTHR41775">
    <property type="entry name" value="SECRETED PROTEIN-RELATED"/>
    <property type="match status" value="1"/>
</dbReference>
<feature type="domain" description="Peptidase M6-like" evidence="1">
    <location>
        <begin position="130"/>
        <end position="402"/>
    </location>
</feature>
<dbReference type="GO" id="GO:0006508">
    <property type="term" value="P:proteolysis"/>
    <property type="evidence" value="ECO:0007669"/>
    <property type="project" value="UniProtKB-KW"/>
</dbReference>
<gene>
    <name evidence="3" type="ORF">EDM56_01360</name>
</gene>
<sequence length="761" mass="84100">MKRRKVVAGLLSTALIVGVVAGSPLVGAAKTKKKPHQETSKKVDMALVNQDRLERALKERGELDKNASPEEVKQAIENYVQARSFQFSETDGIDTSSDFGKDAYKSLKGFQENAKALVDGDEKARKIKASNKVDEFVDRAAVALVEFPDFNHNRIEDNGVDFWTKDFNQEHYQGMLFNKSGYTSPEGKELLTFNQYYLEQSAGSWSVNGVVTPWIMAKENAAYYGGNDNHGNDSAPRELVVETLADVGKAIAGHEDEYDQRDPYDIDGDGNVMEPDGMLDSLLVVHAGVDESAGGGELGDDAIWAHRSTLDEPTKIPGTSLKAYDYIVQPEDGTAGVFAHEYGHNLGLPDEYDTGYTGNGEPVGVWSIMSAGSWAGVTPGAEPPGFSPWAKLYFHEVYGGNWPEPKTISSSSLKYGKEYKFNLSEAVANTSNNKILKIDLPDRGLEPPTQPKGTKAYFSTKGNSLNTKLTSHEIDLTGVSKATLTFDSWRQIEEDFDYLYVNVYEDGADKPEQVAKFSDTTKGEWETSEIDLSAFAGKKIKVEFNYVSDVGLALEGFYVDNIVVTGDGKTLLEDDAEGDSAFDLDGFQLFDGSSKMMKNYYLIEWRSHNGVDQGLAHYRRADSLISYDPGMLVWYYDSRYGDDNMVGNHPGEGFLGVVDSHQRGHYWDDGTIADTRYQLYDAAFGKAKKSDLEVVYPERAMSYKGLLGIDTFNDQKDYTAKKYNPDGGKILPVLGLQIKVQSVKADDKGATIVVTRNKVKK</sequence>
<dbReference type="EMBL" id="RHHQ01000003">
    <property type="protein sequence ID" value="RNB92374.1"/>
    <property type="molecule type" value="Genomic_DNA"/>
</dbReference>
<dbReference type="InterPro" id="IPR012300">
    <property type="entry name" value="Pept_M6_InhA"/>
</dbReference>
<dbReference type="GO" id="GO:0008237">
    <property type="term" value="F:metallopeptidase activity"/>
    <property type="evidence" value="ECO:0007669"/>
    <property type="project" value="UniProtKB-KW"/>
</dbReference>
<dbReference type="SUPFAM" id="SSF49899">
    <property type="entry name" value="Concanavalin A-like lectins/glucanases"/>
    <property type="match status" value="1"/>
</dbReference>
<feature type="domain" description="Immune inhibitor A-like metallopeptidase VEG" evidence="2">
    <location>
        <begin position="596"/>
        <end position="746"/>
    </location>
</feature>
<dbReference type="AlphaFoldDB" id="A0A3M8DWR0"/>
<dbReference type="RefSeq" id="WP_122916080.1">
    <property type="nucleotide sequence ID" value="NZ_RHHQ01000003.1"/>
</dbReference>
<dbReference type="InterPro" id="IPR013320">
    <property type="entry name" value="ConA-like_dom_sf"/>
</dbReference>
<keyword evidence="3" id="KW-0378">Hydrolase</keyword>
<evidence type="ECO:0000313" key="3">
    <source>
        <dbReference type="EMBL" id="RNB92374.1"/>
    </source>
</evidence>
<name>A0A3M8DWR0_9BACL</name>
<keyword evidence="3" id="KW-0645">Protease</keyword>
<dbReference type="Pfam" id="PF20774">
    <property type="entry name" value="InhA-like_VEG"/>
    <property type="match status" value="1"/>
</dbReference>
<dbReference type="SUPFAM" id="SSF55486">
    <property type="entry name" value="Metalloproteases ('zincins'), catalytic domain"/>
    <property type="match status" value="1"/>
</dbReference>
<keyword evidence="3" id="KW-0482">Metalloprotease</keyword>
<proteinExistence type="predicted"/>
<dbReference type="InterPro" id="IPR048665">
    <property type="entry name" value="InhA-like_VEG"/>
</dbReference>
<evidence type="ECO:0000313" key="4">
    <source>
        <dbReference type="Proteomes" id="UP000271031"/>
    </source>
</evidence>
<dbReference type="Pfam" id="PF05547">
    <property type="entry name" value="Peptidase_M6"/>
    <property type="match status" value="1"/>
</dbReference>
<dbReference type="PANTHER" id="PTHR41775:SF1">
    <property type="entry name" value="PEPTIDASE M6-LIKE DOMAIN-CONTAINING PROTEIN"/>
    <property type="match status" value="1"/>
</dbReference>
<organism evidence="3 4">
    <name type="scientific">Brevibacillus fluminis</name>
    <dbReference type="NCBI Taxonomy" id="511487"/>
    <lineage>
        <taxon>Bacteria</taxon>
        <taxon>Bacillati</taxon>
        <taxon>Bacillota</taxon>
        <taxon>Bacilli</taxon>
        <taxon>Bacillales</taxon>
        <taxon>Paenibacillaceae</taxon>
        <taxon>Brevibacillus</taxon>
    </lineage>
</organism>
<reference evidence="3 4" key="1">
    <citation type="submission" date="2018-10" db="EMBL/GenBank/DDBJ databases">
        <title>Phylogenomics of Brevibacillus.</title>
        <authorList>
            <person name="Dunlap C."/>
        </authorList>
    </citation>
    <scope>NUCLEOTIDE SEQUENCE [LARGE SCALE GENOMIC DNA]</scope>
    <source>
        <strain evidence="3 4">JCM 15716</strain>
    </source>
</reference>
<dbReference type="Gene3D" id="2.60.120.200">
    <property type="match status" value="1"/>
</dbReference>
<dbReference type="OrthoDB" id="275270at2"/>
<dbReference type="NCBIfam" id="TIGR03296">
    <property type="entry name" value="M6dom_TIGR03296"/>
    <property type="match status" value="1"/>
</dbReference>
<dbReference type="PIRSF" id="PIRSF007519">
    <property type="entry name" value="Protease_InhA"/>
    <property type="match status" value="1"/>
</dbReference>
<dbReference type="Pfam" id="PF20773">
    <property type="entry name" value="InhA-like_MAM"/>
    <property type="match status" value="1"/>
</dbReference>
<evidence type="ECO:0000259" key="2">
    <source>
        <dbReference type="Pfam" id="PF20774"/>
    </source>
</evidence>
<dbReference type="InterPro" id="IPR008757">
    <property type="entry name" value="Peptidase_M6-like_domain"/>
</dbReference>
<comment type="caution">
    <text evidence="3">The sequence shown here is derived from an EMBL/GenBank/DDBJ whole genome shotgun (WGS) entry which is preliminary data.</text>
</comment>
<accession>A0A3M8DWR0</accession>
<dbReference type="Proteomes" id="UP000271031">
    <property type="component" value="Unassembled WGS sequence"/>
</dbReference>